<keyword evidence="7" id="KW-1185">Reference proteome</keyword>
<keyword evidence="2" id="KW-0677">Repeat</keyword>
<evidence type="ECO:0000256" key="2">
    <source>
        <dbReference type="ARBA" id="ARBA00022737"/>
    </source>
</evidence>
<feature type="compositionally biased region" description="Basic and acidic residues" evidence="4">
    <location>
        <begin position="549"/>
        <end position="562"/>
    </location>
</feature>
<dbReference type="PANTHER" id="PTHR16023:SF0">
    <property type="entry name" value="PROTEIN VAC14 HOMOLOG"/>
    <property type="match status" value="1"/>
</dbReference>
<reference evidence="6" key="2">
    <citation type="submission" date="2013-10" db="EMBL/GenBank/DDBJ databases">
        <authorList>
            <person name="Aslett M."/>
        </authorList>
    </citation>
    <scope>NUCLEOTIDE SEQUENCE [LARGE SCALE GENOMIC DNA]</scope>
    <source>
        <strain evidence="6">Houghton</strain>
    </source>
</reference>
<feature type="region of interest" description="Disordered" evidence="4">
    <location>
        <begin position="393"/>
        <end position="422"/>
    </location>
</feature>
<dbReference type="GO" id="GO:0010008">
    <property type="term" value="C:endosome membrane"/>
    <property type="evidence" value="ECO:0007669"/>
    <property type="project" value="TreeGrafter"/>
</dbReference>
<accession>U6G5J1</accession>
<dbReference type="EMBL" id="HG690535">
    <property type="protein sequence ID" value="CDI74777.1"/>
    <property type="molecule type" value="Genomic_DNA"/>
</dbReference>
<dbReference type="GO" id="GO:0070772">
    <property type="term" value="C:PAS complex"/>
    <property type="evidence" value="ECO:0007669"/>
    <property type="project" value="InterPro"/>
</dbReference>
<evidence type="ECO:0000259" key="5">
    <source>
        <dbReference type="Pfam" id="PF11916"/>
    </source>
</evidence>
<dbReference type="Proteomes" id="UP000018201">
    <property type="component" value="Unassembled WGS sequence"/>
</dbReference>
<dbReference type="InterPro" id="IPR021841">
    <property type="entry name" value="VAC14_Fig4p-bd"/>
</dbReference>
<feature type="compositionally biased region" description="Polar residues" evidence="4">
    <location>
        <begin position="400"/>
        <end position="419"/>
    </location>
</feature>
<evidence type="ECO:0000256" key="3">
    <source>
        <dbReference type="ARBA" id="ARBA00023136"/>
    </source>
</evidence>
<organism evidence="6 7">
    <name type="scientific">Eimeria praecox</name>
    <dbReference type="NCBI Taxonomy" id="51316"/>
    <lineage>
        <taxon>Eukaryota</taxon>
        <taxon>Sar</taxon>
        <taxon>Alveolata</taxon>
        <taxon>Apicomplexa</taxon>
        <taxon>Conoidasida</taxon>
        <taxon>Coccidia</taxon>
        <taxon>Eucoccidiorida</taxon>
        <taxon>Eimeriorina</taxon>
        <taxon>Eimeriidae</taxon>
        <taxon>Eimeria</taxon>
    </lineage>
</organism>
<proteinExistence type="predicted"/>
<feature type="compositionally biased region" description="Basic residues" evidence="4">
    <location>
        <begin position="331"/>
        <end position="341"/>
    </location>
</feature>
<gene>
    <name evidence="6" type="ORF">EPH_0003490</name>
</gene>
<evidence type="ECO:0000256" key="1">
    <source>
        <dbReference type="ARBA" id="ARBA00004308"/>
    </source>
</evidence>
<dbReference type="OrthoDB" id="5574975at2759"/>
<dbReference type="VEuPathDB" id="ToxoDB:EPH_0003490"/>
<reference evidence="6" key="1">
    <citation type="submission" date="2013-10" db="EMBL/GenBank/DDBJ databases">
        <title>Genomic analysis of the causative agents of coccidiosis in chickens.</title>
        <authorList>
            <person name="Reid A.J."/>
            <person name="Blake D."/>
            <person name="Billington K."/>
            <person name="Browne H."/>
            <person name="Dunn M."/>
            <person name="Hung S."/>
            <person name="Kawahara F."/>
            <person name="Miranda-Saavedra D."/>
            <person name="Mourier T."/>
            <person name="Nagra H."/>
            <person name="Otto T.D."/>
            <person name="Rawlings N."/>
            <person name="Sanchez A."/>
            <person name="Sanders M."/>
            <person name="Subramaniam C."/>
            <person name="Tay Y."/>
            <person name="Dear P."/>
            <person name="Doerig C."/>
            <person name="Gruber A."/>
            <person name="Parkinson J."/>
            <person name="Shirley M."/>
            <person name="Wan K.L."/>
            <person name="Berriman M."/>
            <person name="Tomley F."/>
            <person name="Pain A."/>
        </authorList>
    </citation>
    <scope>NUCLEOTIDE SEQUENCE [LARGE SCALE GENOMIC DNA]</scope>
    <source>
        <strain evidence="6">Houghton</strain>
    </source>
</reference>
<dbReference type="Pfam" id="PF11916">
    <property type="entry name" value="Vac14_Fig4_bd"/>
    <property type="match status" value="1"/>
</dbReference>
<dbReference type="PANTHER" id="PTHR16023">
    <property type="entry name" value="TAX1 BINDING PROTEIN-RELATED"/>
    <property type="match status" value="1"/>
</dbReference>
<evidence type="ECO:0000256" key="4">
    <source>
        <dbReference type="SAM" id="MobiDB-lite"/>
    </source>
</evidence>
<dbReference type="InterPro" id="IPR026825">
    <property type="entry name" value="Vac14"/>
</dbReference>
<feature type="region of interest" description="Disordered" evidence="4">
    <location>
        <begin position="315"/>
        <end position="346"/>
    </location>
</feature>
<feature type="compositionally biased region" description="Basic and acidic residues" evidence="4">
    <location>
        <begin position="318"/>
        <end position="329"/>
    </location>
</feature>
<dbReference type="AlphaFoldDB" id="U6G5J1"/>
<sequence length="826" mass="87557">MGCARLEPAFAVFGFVASSYLCGDVDREVRQGVGFVDSLLKEETAAAAAATAEAVAAAAAAAAAAGVPVAAAKAAAAAKGPITPAFIHLLVERLLVRNPYIKLLAVNRTFLGFPCWNRIQVWLAAVHGFAVPAIAAAGALDIRQAADLCVTNFLEDLRSDPIDTDPAVVKQTAEVVLRCSDSNNSSFTQLTALVWLHELLLLLLPDEGQQQQRQPQQQEDFLLPQTPIVRWHLEVQKHLKVLVSTAALDLSDFVSSAADYLCTYTPPGPTTTPAAAAESGGSVAAAAAGDVRSLCLQWMELMLVEKPHLLLVGSEEEQQQRKQKQEQNGRKLSKRFLKKQQHSRDLSEEESRSLLLQKQQPLVAAVLYTALTAEGAGVAVTAATASTDTAAAAAPAQDVPSRQQSATTPTDGSGSGNTETAAAAAATAATAATATPPNHLLRMSLSVLSRFVQHSDANLGVVSEELLAIFRSKPCLLDSRGHFVLRQLCTMRNPCEVYIHMAKQIERHCAVACAARKTADTGAAGAALAASATTAAATAAAGQQSPRSGGEDPQAKQPRSPEDTAEQTLQFLHQIVQALSIDLLSAKETKAIRQELRKDDNKMFEALLPTWAHNSVWLIAVALYGGKYEVAAELVKMLSSEDSLSDLDTLQLEQLVLLLESKPFALLRMQLLLQPADQHLITAIRGLGMLLPQGPAFSLLYRRLQLASPSAGCLCSSKTRASEGALVSQAESLVSRALSLAGAARKQFQGELLCIEGPKTAFPAGAVDCSARSVSKPPVNSPLVSLASAEKLQKISSLESLEAALDEALTEHGSILKAFPSRDSDT</sequence>
<evidence type="ECO:0000313" key="7">
    <source>
        <dbReference type="Proteomes" id="UP000018201"/>
    </source>
</evidence>
<evidence type="ECO:0000313" key="6">
    <source>
        <dbReference type="EMBL" id="CDI74777.1"/>
    </source>
</evidence>
<feature type="region of interest" description="Disordered" evidence="4">
    <location>
        <begin position="539"/>
        <end position="564"/>
    </location>
</feature>
<dbReference type="GO" id="GO:0006661">
    <property type="term" value="P:phosphatidylinositol biosynthetic process"/>
    <property type="evidence" value="ECO:0007669"/>
    <property type="project" value="InterPro"/>
</dbReference>
<feature type="domain" description="Vacuolar protein 14 C-terminal Fig4-binding" evidence="5">
    <location>
        <begin position="566"/>
        <end position="706"/>
    </location>
</feature>
<protein>
    <recommendedName>
        <fullName evidence="5">Vacuolar protein 14 C-terminal Fig4-binding domain-containing protein</fullName>
    </recommendedName>
</protein>
<keyword evidence="3" id="KW-0472">Membrane</keyword>
<name>U6G5J1_9EIME</name>
<comment type="subcellular location">
    <subcellularLocation>
        <location evidence="1">Endomembrane system</location>
    </subcellularLocation>
</comment>